<dbReference type="GO" id="GO:0004672">
    <property type="term" value="F:protein kinase activity"/>
    <property type="evidence" value="ECO:0007669"/>
    <property type="project" value="InterPro"/>
</dbReference>
<feature type="binding site" evidence="1">
    <location>
        <position position="39"/>
    </location>
    <ligand>
        <name>ATP</name>
        <dbReference type="ChEBI" id="CHEBI:30616"/>
    </ligand>
</feature>
<dbReference type="InterPro" id="IPR011009">
    <property type="entry name" value="Kinase-like_dom_sf"/>
</dbReference>
<dbReference type="AlphaFoldDB" id="A0A087T608"/>
<keyword evidence="4" id="KW-1185">Reference proteome</keyword>
<dbReference type="Gene3D" id="3.30.200.20">
    <property type="entry name" value="Phosphorylase Kinase, domain 1"/>
    <property type="match status" value="1"/>
</dbReference>
<feature type="domain" description="Protein kinase" evidence="2">
    <location>
        <begin position="9"/>
        <end position="47"/>
    </location>
</feature>
<dbReference type="Proteomes" id="UP000054359">
    <property type="component" value="Unassembled WGS sequence"/>
</dbReference>
<proteinExistence type="predicted"/>
<dbReference type="PROSITE" id="PS50011">
    <property type="entry name" value="PROTEIN_KINASE_DOM"/>
    <property type="match status" value="1"/>
</dbReference>
<dbReference type="STRING" id="407821.A0A087T608"/>
<keyword evidence="1" id="KW-0067">ATP-binding</keyword>
<dbReference type="GO" id="GO:0005524">
    <property type="term" value="F:ATP binding"/>
    <property type="evidence" value="ECO:0007669"/>
    <property type="project" value="UniProtKB-UniRule"/>
</dbReference>
<dbReference type="OrthoDB" id="1732493at2759"/>
<dbReference type="InterPro" id="IPR000719">
    <property type="entry name" value="Prot_kinase_dom"/>
</dbReference>
<accession>A0A087T608</accession>
<dbReference type="SUPFAM" id="SSF56112">
    <property type="entry name" value="Protein kinase-like (PK-like)"/>
    <property type="match status" value="1"/>
</dbReference>
<evidence type="ECO:0000259" key="2">
    <source>
        <dbReference type="PROSITE" id="PS50011"/>
    </source>
</evidence>
<evidence type="ECO:0000313" key="4">
    <source>
        <dbReference type="Proteomes" id="UP000054359"/>
    </source>
</evidence>
<gene>
    <name evidence="3" type="ORF">X975_18242</name>
</gene>
<dbReference type="InterPro" id="IPR017441">
    <property type="entry name" value="Protein_kinase_ATP_BS"/>
</dbReference>
<evidence type="ECO:0000256" key="1">
    <source>
        <dbReference type="PROSITE-ProRule" id="PRU10141"/>
    </source>
</evidence>
<protein>
    <recommendedName>
        <fullName evidence="2">Protein kinase domain-containing protein</fullName>
    </recommendedName>
</protein>
<dbReference type="EMBL" id="KK113593">
    <property type="protein sequence ID" value="KFM60547.1"/>
    <property type="molecule type" value="Genomic_DNA"/>
</dbReference>
<feature type="non-terminal residue" evidence="3">
    <location>
        <position position="47"/>
    </location>
</feature>
<sequence>MSENKVKRYEKISFLGEGQFATVYKARDITNGMIVAVKKIKVGSRTE</sequence>
<dbReference type="PROSITE" id="PS00107">
    <property type="entry name" value="PROTEIN_KINASE_ATP"/>
    <property type="match status" value="1"/>
</dbReference>
<reference evidence="3 4" key="1">
    <citation type="submission" date="2013-11" db="EMBL/GenBank/DDBJ databases">
        <title>Genome sequencing of Stegodyphus mimosarum.</title>
        <authorList>
            <person name="Bechsgaard J."/>
        </authorList>
    </citation>
    <scope>NUCLEOTIDE SEQUENCE [LARGE SCALE GENOMIC DNA]</scope>
</reference>
<evidence type="ECO:0000313" key="3">
    <source>
        <dbReference type="EMBL" id="KFM60547.1"/>
    </source>
</evidence>
<name>A0A087T608_STEMI</name>
<organism evidence="3 4">
    <name type="scientific">Stegodyphus mimosarum</name>
    <name type="common">African social velvet spider</name>
    <dbReference type="NCBI Taxonomy" id="407821"/>
    <lineage>
        <taxon>Eukaryota</taxon>
        <taxon>Metazoa</taxon>
        <taxon>Ecdysozoa</taxon>
        <taxon>Arthropoda</taxon>
        <taxon>Chelicerata</taxon>
        <taxon>Arachnida</taxon>
        <taxon>Araneae</taxon>
        <taxon>Araneomorphae</taxon>
        <taxon>Entelegynae</taxon>
        <taxon>Eresoidea</taxon>
        <taxon>Eresidae</taxon>
        <taxon>Stegodyphus</taxon>
    </lineage>
</organism>
<keyword evidence="1" id="KW-0547">Nucleotide-binding</keyword>